<reference evidence="2 3" key="1">
    <citation type="journal article" date="2014" name="Science">
        <title>Plant genetics. Early allopolyploid evolution in the post-Neolithic Brassica napus oilseed genome.</title>
        <authorList>
            <person name="Chalhoub B."/>
            <person name="Denoeud F."/>
            <person name="Liu S."/>
            <person name="Parkin I.A."/>
            <person name="Tang H."/>
            <person name="Wang X."/>
            <person name="Chiquet J."/>
            <person name="Belcram H."/>
            <person name="Tong C."/>
            <person name="Samans B."/>
            <person name="Correa M."/>
            <person name="Da Silva C."/>
            <person name="Just J."/>
            <person name="Falentin C."/>
            <person name="Koh C.S."/>
            <person name="Le Clainche I."/>
            <person name="Bernard M."/>
            <person name="Bento P."/>
            <person name="Noel B."/>
            <person name="Labadie K."/>
            <person name="Alberti A."/>
            <person name="Charles M."/>
            <person name="Arnaud D."/>
            <person name="Guo H."/>
            <person name="Daviaud C."/>
            <person name="Alamery S."/>
            <person name="Jabbari K."/>
            <person name="Zhao M."/>
            <person name="Edger P.P."/>
            <person name="Chelaifa H."/>
            <person name="Tack D."/>
            <person name="Lassalle G."/>
            <person name="Mestiri I."/>
            <person name="Schnel N."/>
            <person name="Le Paslier M.C."/>
            <person name="Fan G."/>
            <person name="Renault V."/>
            <person name="Bayer P.E."/>
            <person name="Golicz A.A."/>
            <person name="Manoli S."/>
            <person name="Lee T.H."/>
            <person name="Thi V.H."/>
            <person name="Chalabi S."/>
            <person name="Hu Q."/>
            <person name="Fan C."/>
            <person name="Tollenaere R."/>
            <person name="Lu Y."/>
            <person name="Battail C."/>
            <person name="Shen J."/>
            <person name="Sidebottom C.H."/>
            <person name="Wang X."/>
            <person name="Canaguier A."/>
            <person name="Chauveau A."/>
            <person name="Berard A."/>
            <person name="Deniot G."/>
            <person name="Guan M."/>
            <person name="Liu Z."/>
            <person name="Sun F."/>
            <person name="Lim Y.P."/>
            <person name="Lyons E."/>
            <person name="Town C.D."/>
            <person name="Bancroft I."/>
            <person name="Wang X."/>
            <person name="Meng J."/>
            <person name="Ma J."/>
            <person name="Pires J.C."/>
            <person name="King G.J."/>
            <person name="Brunel D."/>
            <person name="Delourme R."/>
            <person name="Renard M."/>
            <person name="Aury J.M."/>
            <person name="Adams K.L."/>
            <person name="Batley J."/>
            <person name="Snowdon R.J."/>
            <person name="Tost J."/>
            <person name="Edwards D."/>
            <person name="Zhou Y."/>
            <person name="Hua W."/>
            <person name="Sharpe A.G."/>
            <person name="Paterson A.H."/>
            <person name="Guan C."/>
            <person name="Wincker P."/>
        </authorList>
    </citation>
    <scope>NUCLEOTIDE SEQUENCE [LARGE SCALE GENOMIC DNA]</scope>
    <source>
        <strain evidence="3">cv. Darmor-bzh</strain>
    </source>
</reference>
<evidence type="ECO:0000256" key="1">
    <source>
        <dbReference type="SAM" id="MobiDB-lite"/>
    </source>
</evidence>
<dbReference type="Proteomes" id="UP000028999">
    <property type="component" value="Unassembled WGS sequence"/>
</dbReference>
<dbReference type="PANTHER" id="PTHR31228:SF24">
    <property type="entry name" value="CYSTATIN_MONELLIN SUPERFAMILY PROTEIN"/>
    <property type="match status" value="1"/>
</dbReference>
<dbReference type="SMR" id="A0A078GBC0"/>
<dbReference type="OMA" id="PKSYITF"/>
<organism evidence="2 3">
    <name type="scientific">Brassica napus</name>
    <name type="common">Rape</name>
    <dbReference type="NCBI Taxonomy" id="3708"/>
    <lineage>
        <taxon>Eukaryota</taxon>
        <taxon>Viridiplantae</taxon>
        <taxon>Streptophyta</taxon>
        <taxon>Embryophyta</taxon>
        <taxon>Tracheophyta</taxon>
        <taxon>Spermatophyta</taxon>
        <taxon>Magnoliopsida</taxon>
        <taxon>eudicotyledons</taxon>
        <taxon>Gunneridae</taxon>
        <taxon>Pentapetalae</taxon>
        <taxon>rosids</taxon>
        <taxon>malvids</taxon>
        <taxon>Brassicales</taxon>
        <taxon>Brassicaceae</taxon>
        <taxon>Brassiceae</taxon>
        <taxon>Brassica</taxon>
    </lineage>
</organism>
<gene>
    <name evidence="2" type="primary">BnaC09g00840D</name>
    <name evidence="2" type="ORF">GSBRNA2T00018315001</name>
</gene>
<dbReference type="EMBL" id="LK032126">
    <property type="protein sequence ID" value="CDY21978.1"/>
    <property type="molecule type" value="Genomic_DNA"/>
</dbReference>
<feature type="region of interest" description="Disordered" evidence="1">
    <location>
        <begin position="1"/>
        <end position="36"/>
    </location>
</feature>
<feature type="compositionally biased region" description="Acidic residues" evidence="1">
    <location>
        <begin position="15"/>
        <end position="36"/>
    </location>
</feature>
<protein>
    <submittedName>
        <fullName evidence="2">BnaC09g00840D protein</fullName>
    </submittedName>
</protein>
<keyword evidence="3" id="KW-1185">Reference proteome</keyword>
<sequence>MVLKPCSETDRESSNLEEESDGEIEEDRIEESEDDKIDLLEVPEWDVDSFDGVVYTSSSEPDLPPRYQPYENMENAKEHYRIYKQQLITSKTVILVRFMVDPSLRPSDRYKGIKPVSFDDGGANSKTFRDYCEEMAIICLERHNQDKDSNVEFVEVVRGNYRGGPRPKSYITFMAREKPDGPLVEYQAKAMATLDRKFHPILCRPAPTN</sequence>
<dbReference type="InterPro" id="IPR006525">
    <property type="entry name" value="Cystatin-related_pln"/>
</dbReference>
<accession>A0A078GBC0</accession>
<dbReference type="PaxDb" id="3708-A0A078GBC0"/>
<dbReference type="AlphaFoldDB" id="A0A078GBC0"/>
<evidence type="ECO:0000313" key="3">
    <source>
        <dbReference type="Proteomes" id="UP000028999"/>
    </source>
</evidence>
<dbReference type="PANTHER" id="PTHR31228">
    <property type="entry name" value="CYSTATIN/MONELLIN SUPERFAMILY PROTEIN"/>
    <property type="match status" value="1"/>
</dbReference>
<name>A0A078GBC0_BRANA</name>
<proteinExistence type="predicted"/>
<dbReference type="NCBIfam" id="TIGR01638">
    <property type="entry name" value="Atha_cystat_rel"/>
    <property type="match status" value="1"/>
</dbReference>
<evidence type="ECO:0000313" key="2">
    <source>
        <dbReference type="EMBL" id="CDY21978.1"/>
    </source>
</evidence>
<dbReference type="Gramene" id="CDY21978">
    <property type="protein sequence ID" value="CDY21978"/>
    <property type="gene ID" value="GSBRNA2T00018315001"/>
</dbReference>